<evidence type="ECO:0000256" key="8">
    <source>
        <dbReference type="ARBA" id="ARBA00023136"/>
    </source>
</evidence>
<keyword evidence="9" id="KW-0675">Receptor</keyword>
<name>A0A803TUI2_ANOCA</name>
<comment type="similarity">
    <text evidence="2 12">Belongs to the G-protein coupled receptor T2R family.</text>
</comment>
<keyword evidence="3" id="KW-0919">Taste</keyword>
<organism evidence="14 15">
    <name type="scientific">Anolis carolinensis</name>
    <name type="common">Green anole</name>
    <name type="synonym">American chameleon</name>
    <dbReference type="NCBI Taxonomy" id="28377"/>
    <lineage>
        <taxon>Eukaryota</taxon>
        <taxon>Metazoa</taxon>
        <taxon>Chordata</taxon>
        <taxon>Craniata</taxon>
        <taxon>Vertebrata</taxon>
        <taxon>Euteleostomi</taxon>
        <taxon>Lepidosauria</taxon>
        <taxon>Squamata</taxon>
        <taxon>Bifurcata</taxon>
        <taxon>Unidentata</taxon>
        <taxon>Episquamata</taxon>
        <taxon>Toxicofera</taxon>
        <taxon>Iguania</taxon>
        <taxon>Dactyloidae</taxon>
        <taxon>Anolis</taxon>
    </lineage>
</organism>
<keyword evidence="6 13" id="KW-1133">Transmembrane helix</keyword>
<proteinExistence type="inferred from homology"/>
<dbReference type="Gene3D" id="1.20.1070.10">
    <property type="entry name" value="Rhodopsin 7-helix transmembrane proteins"/>
    <property type="match status" value="1"/>
</dbReference>
<dbReference type="GeneTree" id="ENSGT01150000286961"/>
<reference evidence="14" key="3">
    <citation type="submission" date="2025-09" db="UniProtKB">
        <authorList>
            <consortium name="Ensembl"/>
        </authorList>
    </citation>
    <scope>IDENTIFICATION</scope>
</reference>
<dbReference type="InParanoid" id="A0A803TUI2"/>
<feature type="transmembrane region" description="Helical" evidence="13">
    <location>
        <begin position="98"/>
        <end position="120"/>
    </location>
</feature>
<dbReference type="InterPro" id="IPR007960">
    <property type="entry name" value="TAS2R"/>
</dbReference>
<keyword evidence="4" id="KW-0716">Sensory transduction</keyword>
<keyword evidence="5 13" id="KW-0812">Transmembrane</keyword>
<feature type="transmembrane region" description="Helical" evidence="13">
    <location>
        <begin position="225"/>
        <end position="249"/>
    </location>
</feature>
<keyword evidence="7" id="KW-0297">G-protein coupled receptor</keyword>
<dbReference type="GO" id="GO:0004930">
    <property type="term" value="F:G protein-coupled receptor activity"/>
    <property type="evidence" value="ECO:0007669"/>
    <property type="project" value="UniProtKB-KW"/>
</dbReference>
<dbReference type="GO" id="GO:0033038">
    <property type="term" value="F:bitter taste receptor activity"/>
    <property type="evidence" value="ECO:0000318"/>
    <property type="project" value="GO_Central"/>
</dbReference>
<dbReference type="GO" id="GO:0016020">
    <property type="term" value="C:membrane"/>
    <property type="evidence" value="ECO:0000318"/>
    <property type="project" value="GO_Central"/>
</dbReference>
<evidence type="ECO:0000256" key="3">
    <source>
        <dbReference type="ARBA" id="ARBA00022480"/>
    </source>
</evidence>
<reference evidence="14" key="2">
    <citation type="submission" date="2025-08" db="UniProtKB">
        <authorList>
            <consortium name="Ensembl"/>
        </authorList>
    </citation>
    <scope>IDENTIFICATION</scope>
</reference>
<protein>
    <recommendedName>
        <fullName evidence="11">Taste receptor type 2 member 40</fullName>
    </recommendedName>
</protein>
<evidence type="ECO:0000313" key="15">
    <source>
        <dbReference type="Proteomes" id="UP000001646"/>
    </source>
</evidence>
<dbReference type="AlphaFoldDB" id="A0A803TUI2"/>
<evidence type="ECO:0000256" key="11">
    <source>
        <dbReference type="ARBA" id="ARBA00044110"/>
    </source>
</evidence>
<feature type="transmembrane region" description="Helical" evidence="13">
    <location>
        <begin position="181"/>
        <end position="204"/>
    </location>
</feature>
<sequence>MSSFQFILFILTLVDLALGGLISNGFILTVILREWKKSRSLGSSEQFLLGLVLSNLWASVILIPVYINDYIIPIFPRNFGKQIMYPLGDFLVISRHWFTAWLCVFYCIKIVNSTHSFFLWCKLRISWLVPRFIAGSLVVSLFFGLFMSFFTFRYIQSNITTIDTKRNEEMFHYRKIDVPEILFLIVGSGPPLLMILGCSILVVVSLCRHMYRMKYKEHFSKNLQIIAHVKAAVIILSILFLYLIFYVTWGLC</sequence>
<evidence type="ECO:0000256" key="6">
    <source>
        <dbReference type="ARBA" id="ARBA00022989"/>
    </source>
</evidence>
<evidence type="ECO:0000256" key="5">
    <source>
        <dbReference type="ARBA" id="ARBA00022692"/>
    </source>
</evidence>
<dbReference type="Ensembl" id="ENSACAT00000058620.1">
    <property type="protein sequence ID" value="ENSACAP00000038872.1"/>
    <property type="gene ID" value="ENSACAG00000041252.1"/>
</dbReference>
<feature type="transmembrane region" description="Helical" evidence="13">
    <location>
        <begin position="47"/>
        <end position="67"/>
    </location>
</feature>
<keyword evidence="8 13" id="KW-0472">Membrane</keyword>
<dbReference type="PANTHER" id="PTHR11394">
    <property type="entry name" value="TASTE RECEPTOR TYPE 2"/>
    <property type="match status" value="1"/>
</dbReference>
<dbReference type="SUPFAM" id="SSF81321">
    <property type="entry name" value="Family A G protein-coupled receptor-like"/>
    <property type="match status" value="1"/>
</dbReference>
<dbReference type="PANTHER" id="PTHR11394:SF47">
    <property type="entry name" value="TASTE RECEPTOR TYPE 2 MEMBER 40"/>
    <property type="match status" value="1"/>
</dbReference>
<keyword evidence="10" id="KW-0807">Transducer</keyword>
<reference evidence="14 15" key="1">
    <citation type="submission" date="2009-12" db="EMBL/GenBank/DDBJ databases">
        <title>The Genome Sequence of Anolis carolinensis (Green Anole Lizard).</title>
        <authorList>
            <consortium name="The Genome Sequencing Platform"/>
            <person name="Di Palma F."/>
            <person name="Alfoldi J."/>
            <person name="Heiman D."/>
            <person name="Young S."/>
            <person name="Grabherr M."/>
            <person name="Johnson J."/>
            <person name="Lander E.S."/>
            <person name="Lindblad-Toh K."/>
        </authorList>
    </citation>
    <scope>NUCLEOTIDE SEQUENCE [LARGE SCALE GENOMIC DNA]</scope>
    <source>
        <strain evidence="14 15">JBL SC #1</strain>
    </source>
</reference>
<comment type="subcellular location">
    <subcellularLocation>
        <location evidence="1">Membrane</location>
        <topology evidence="1">Multi-pass membrane protein</topology>
    </subcellularLocation>
</comment>
<evidence type="ECO:0000256" key="1">
    <source>
        <dbReference type="ARBA" id="ARBA00004141"/>
    </source>
</evidence>
<dbReference type="Pfam" id="PF05296">
    <property type="entry name" value="TAS2R"/>
    <property type="match status" value="1"/>
</dbReference>
<feature type="transmembrane region" description="Helical" evidence="13">
    <location>
        <begin position="132"/>
        <end position="155"/>
    </location>
</feature>
<dbReference type="GO" id="GO:0001580">
    <property type="term" value="P:detection of chemical stimulus involved in sensory perception of bitter taste"/>
    <property type="evidence" value="ECO:0000318"/>
    <property type="project" value="GO_Central"/>
</dbReference>
<feature type="transmembrane region" description="Helical" evidence="13">
    <location>
        <begin position="6"/>
        <end position="35"/>
    </location>
</feature>
<evidence type="ECO:0000313" key="14">
    <source>
        <dbReference type="Ensembl" id="ENSACAP00000038872.1"/>
    </source>
</evidence>
<keyword evidence="15" id="KW-1185">Reference proteome</keyword>
<evidence type="ECO:0000256" key="13">
    <source>
        <dbReference type="SAM" id="Phobius"/>
    </source>
</evidence>
<evidence type="ECO:0000256" key="7">
    <source>
        <dbReference type="ARBA" id="ARBA00023040"/>
    </source>
</evidence>
<accession>A0A803TUI2</accession>
<evidence type="ECO:0000256" key="12">
    <source>
        <dbReference type="RuleBase" id="RU004423"/>
    </source>
</evidence>
<evidence type="ECO:0000256" key="2">
    <source>
        <dbReference type="ARBA" id="ARBA00007376"/>
    </source>
</evidence>
<evidence type="ECO:0000256" key="9">
    <source>
        <dbReference type="ARBA" id="ARBA00023170"/>
    </source>
</evidence>
<dbReference type="Proteomes" id="UP000001646">
    <property type="component" value="Chromosome 2"/>
</dbReference>
<evidence type="ECO:0000256" key="10">
    <source>
        <dbReference type="ARBA" id="ARBA00023224"/>
    </source>
</evidence>
<evidence type="ECO:0000256" key="4">
    <source>
        <dbReference type="ARBA" id="ARBA00022606"/>
    </source>
</evidence>